<gene>
    <name evidence="3" type="ORF">M9980_07855</name>
</gene>
<keyword evidence="4" id="KW-1185">Reference proteome</keyword>
<evidence type="ECO:0000259" key="2">
    <source>
        <dbReference type="Pfam" id="PF00326"/>
    </source>
</evidence>
<dbReference type="SUPFAM" id="SSF53474">
    <property type="entry name" value="alpha/beta-Hydrolases"/>
    <property type="match status" value="1"/>
</dbReference>
<accession>A0ABY4TRP6</accession>
<dbReference type="Gene3D" id="3.40.50.1820">
    <property type="entry name" value="alpha/beta hydrolase"/>
    <property type="match status" value="1"/>
</dbReference>
<organism evidence="3 4">
    <name type="scientific">Sphingomonas donggukensis</name>
    <dbReference type="NCBI Taxonomy" id="2949093"/>
    <lineage>
        <taxon>Bacteria</taxon>
        <taxon>Pseudomonadati</taxon>
        <taxon>Pseudomonadota</taxon>
        <taxon>Alphaproteobacteria</taxon>
        <taxon>Sphingomonadales</taxon>
        <taxon>Sphingomonadaceae</taxon>
        <taxon>Sphingomonas</taxon>
    </lineage>
</organism>
<evidence type="ECO:0000256" key="1">
    <source>
        <dbReference type="ARBA" id="ARBA00022801"/>
    </source>
</evidence>
<keyword evidence="1" id="KW-0378">Hydrolase</keyword>
<dbReference type="Pfam" id="PF00326">
    <property type="entry name" value="Peptidase_S9"/>
    <property type="match status" value="1"/>
</dbReference>
<dbReference type="InterPro" id="IPR029058">
    <property type="entry name" value="AB_hydrolase_fold"/>
</dbReference>
<name>A0ABY4TRP6_9SPHN</name>
<dbReference type="Proteomes" id="UP001055580">
    <property type="component" value="Chromosome"/>
</dbReference>
<dbReference type="InterPro" id="IPR001375">
    <property type="entry name" value="Peptidase_S9_cat"/>
</dbReference>
<protein>
    <submittedName>
        <fullName evidence="3">S9 family peptidase</fullName>
    </submittedName>
</protein>
<proteinExistence type="predicted"/>
<dbReference type="RefSeq" id="WP_250748736.1">
    <property type="nucleotide sequence ID" value="NZ_CP098401.1"/>
</dbReference>
<dbReference type="SUPFAM" id="SSF82171">
    <property type="entry name" value="DPP6 N-terminal domain-like"/>
    <property type="match status" value="1"/>
</dbReference>
<reference evidence="3" key="1">
    <citation type="submission" date="2022-05" db="EMBL/GenBank/DDBJ databases">
        <title>Sphingomonas sp. strain RMG20 Genome sequencing and assembly.</title>
        <authorList>
            <person name="Kim I."/>
        </authorList>
    </citation>
    <scope>NUCLEOTIDE SEQUENCE</scope>
    <source>
        <strain evidence="3">RMG20</strain>
    </source>
</reference>
<dbReference type="PANTHER" id="PTHR42776">
    <property type="entry name" value="SERINE PEPTIDASE S9 FAMILY MEMBER"/>
    <property type="match status" value="1"/>
</dbReference>
<dbReference type="EMBL" id="CP098401">
    <property type="protein sequence ID" value="URW74500.1"/>
    <property type="molecule type" value="Genomic_DNA"/>
</dbReference>
<evidence type="ECO:0000313" key="4">
    <source>
        <dbReference type="Proteomes" id="UP001055580"/>
    </source>
</evidence>
<feature type="domain" description="Peptidase S9 prolyl oligopeptidase catalytic" evidence="2">
    <location>
        <begin position="424"/>
        <end position="625"/>
    </location>
</feature>
<sequence length="629" mass="68929">MATLGSSTTTAQTNFVPRPIEQFAELPTLMGPKISPNGKLIAAQVASRGKQYLAIIPIEGGPPRFVATGDNDLNWWRWVNDDWMVVGIGNKVPMPGIGDWYLRRAIGVSAAGDKVVPLMAREAAQAADDVIWVADDGTPRILLSLQKSIYVDNLAFWPEVVEVDVSTGKSRRAMGSREGVMSWSADGKGVVRMGIGHSRDGRSTRVLYRPAADTPFKEIVRETRGREDIVVPSLFMADPSKALAFAEDDAGMQGIYEYDLTNLKLGKRLYGSSGHDVDGLIPTTTRDGLAGVSYLDDKARTDWIDSDLAAMQAEITKAVSGGSASIATYSRDHKRAIVQVGASNSPGGFYLYDRSTGRMNLLGYANAQIRSARLNPVKTVRYKARDGLEIPAILTLPRGRPATGLPLIVMPHGGPFARDSEDWDWWSQSLAERGYAVVQPNYRGSSGYGSAFAKKGQGQWGLAMQDDLIDAVSYLAKQGVADPKRVCIAGASYGGYAAMRASQRDAATYRCAISYAGVSDLDRLRRYDGQFLSSGARMDWLRLQATDFRSVSPITTPEKTALPLLIVHGRKDTVVPIDQSREFVERLRKINKPVTYIEQPEADHHFSRAEDRLEFLKAMQAFLDKNNPV</sequence>
<dbReference type="PANTHER" id="PTHR42776:SF27">
    <property type="entry name" value="DIPEPTIDYL PEPTIDASE FAMILY MEMBER 6"/>
    <property type="match status" value="1"/>
</dbReference>
<evidence type="ECO:0000313" key="3">
    <source>
        <dbReference type="EMBL" id="URW74500.1"/>
    </source>
</evidence>